<sequence>MDTNLEIIERLKQAARILREHSEYLRYENRKLKQEFNALKAENERLSESLKEKEEELRVAKLASGARECSNTDALRQQIARLIRDIDKSVELISGQGKA</sequence>
<feature type="coiled-coil region" evidence="1">
    <location>
        <begin position="29"/>
        <end position="63"/>
    </location>
</feature>
<reference evidence="2" key="2">
    <citation type="journal article" date="2021" name="PeerJ">
        <title>Extensive microbial diversity within the chicken gut microbiome revealed by metagenomics and culture.</title>
        <authorList>
            <person name="Gilroy R."/>
            <person name="Ravi A."/>
            <person name="Getino M."/>
            <person name="Pursley I."/>
            <person name="Horton D.L."/>
            <person name="Alikhan N.F."/>
            <person name="Baker D."/>
            <person name="Gharbi K."/>
            <person name="Hall N."/>
            <person name="Watson M."/>
            <person name="Adriaenssens E.M."/>
            <person name="Foster-Nyarko E."/>
            <person name="Jarju S."/>
            <person name="Secka A."/>
            <person name="Antonio M."/>
            <person name="Oren A."/>
            <person name="Chaudhuri R.R."/>
            <person name="La Ragione R."/>
            <person name="Hildebrand F."/>
            <person name="Pallen M.J."/>
        </authorList>
    </citation>
    <scope>NUCLEOTIDE SEQUENCE</scope>
    <source>
        <strain evidence="2">1383</strain>
    </source>
</reference>
<evidence type="ECO:0008006" key="4">
    <source>
        <dbReference type="Google" id="ProtNLM"/>
    </source>
</evidence>
<proteinExistence type="predicted"/>
<accession>A0A9D1HAQ0</accession>
<evidence type="ECO:0000256" key="1">
    <source>
        <dbReference type="SAM" id="Coils"/>
    </source>
</evidence>
<organism evidence="2 3">
    <name type="scientific">Candidatus Merdimorpha stercoravium</name>
    <dbReference type="NCBI Taxonomy" id="2840863"/>
    <lineage>
        <taxon>Bacteria</taxon>
        <taxon>Pseudomonadati</taxon>
        <taxon>Bacteroidota</taxon>
        <taxon>Flavobacteriia</taxon>
        <taxon>Flavobacteriales</taxon>
        <taxon>Candidatus Merdimorpha</taxon>
    </lineage>
</organism>
<dbReference type="EMBL" id="DVLY01000084">
    <property type="protein sequence ID" value="HIT97905.1"/>
    <property type="molecule type" value="Genomic_DNA"/>
</dbReference>
<name>A0A9D1HAQ0_9FLAO</name>
<evidence type="ECO:0000313" key="3">
    <source>
        <dbReference type="Proteomes" id="UP000824161"/>
    </source>
</evidence>
<keyword evidence="1" id="KW-0175">Coiled coil</keyword>
<comment type="caution">
    <text evidence="2">The sequence shown here is derived from an EMBL/GenBank/DDBJ whole genome shotgun (WGS) entry which is preliminary data.</text>
</comment>
<protein>
    <recommendedName>
        <fullName evidence="4">Cell division protein ZapB</fullName>
    </recommendedName>
</protein>
<dbReference type="Proteomes" id="UP000824161">
    <property type="component" value="Unassembled WGS sequence"/>
</dbReference>
<evidence type="ECO:0000313" key="2">
    <source>
        <dbReference type="EMBL" id="HIT97905.1"/>
    </source>
</evidence>
<gene>
    <name evidence="2" type="ORF">IAC44_03605</name>
</gene>
<reference evidence="2" key="1">
    <citation type="submission" date="2020-10" db="EMBL/GenBank/DDBJ databases">
        <authorList>
            <person name="Gilroy R."/>
        </authorList>
    </citation>
    <scope>NUCLEOTIDE SEQUENCE</scope>
    <source>
        <strain evidence="2">1383</strain>
    </source>
</reference>
<dbReference type="AlphaFoldDB" id="A0A9D1HAQ0"/>